<comment type="caution">
    <text evidence="1">The sequence shown here is derived from an EMBL/GenBank/DDBJ whole genome shotgun (WGS) entry which is preliminary data.</text>
</comment>
<evidence type="ECO:0000313" key="1">
    <source>
        <dbReference type="EMBL" id="KZS12760.1"/>
    </source>
</evidence>
<name>A0A164VXK4_9CRUS</name>
<dbReference type="AlphaFoldDB" id="A0A164VXK4"/>
<reference evidence="1 2" key="1">
    <citation type="submission" date="2016-03" db="EMBL/GenBank/DDBJ databases">
        <title>EvidentialGene: Evidence-directed Construction of Genes on Genomes.</title>
        <authorList>
            <person name="Gilbert D.G."/>
            <person name="Choi J.-H."/>
            <person name="Mockaitis K."/>
            <person name="Colbourne J."/>
            <person name="Pfrender M."/>
        </authorList>
    </citation>
    <scope>NUCLEOTIDE SEQUENCE [LARGE SCALE GENOMIC DNA]</scope>
    <source>
        <strain evidence="1 2">Xinb3</strain>
        <tissue evidence="1">Complete organism</tissue>
    </source>
</reference>
<dbReference type="EMBL" id="LRGB01001354">
    <property type="protein sequence ID" value="KZS12760.1"/>
    <property type="molecule type" value="Genomic_DNA"/>
</dbReference>
<gene>
    <name evidence="1" type="ORF">APZ42_022267</name>
</gene>
<organism evidence="1 2">
    <name type="scientific">Daphnia magna</name>
    <dbReference type="NCBI Taxonomy" id="35525"/>
    <lineage>
        <taxon>Eukaryota</taxon>
        <taxon>Metazoa</taxon>
        <taxon>Ecdysozoa</taxon>
        <taxon>Arthropoda</taxon>
        <taxon>Crustacea</taxon>
        <taxon>Branchiopoda</taxon>
        <taxon>Diplostraca</taxon>
        <taxon>Cladocera</taxon>
        <taxon>Anomopoda</taxon>
        <taxon>Daphniidae</taxon>
        <taxon>Daphnia</taxon>
    </lineage>
</organism>
<dbReference type="Proteomes" id="UP000076858">
    <property type="component" value="Unassembled WGS sequence"/>
</dbReference>
<accession>A0A164VXK4</accession>
<sequence length="107" mass="12215">MAMRFTEARKPTGKMTLNLKATMSMNKQQGFVGGRWTMSALVLIASNVKWFLETMLSFKDTNHYIFAERRALSTRIRGRGFYSQRHIPGDLKSILNRTGAPSTSREL</sequence>
<protein>
    <submittedName>
        <fullName evidence="1">Uncharacterized protein</fullName>
    </submittedName>
</protein>
<proteinExistence type="predicted"/>
<evidence type="ECO:0000313" key="2">
    <source>
        <dbReference type="Proteomes" id="UP000076858"/>
    </source>
</evidence>
<keyword evidence="2" id="KW-1185">Reference proteome</keyword>